<comment type="subcellular location">
    <subcellularLocation>
        <location evidence="2">Cell membrane</location>
        <topology evidence="2">Lipid-anchor</topology>
    </subcellularLocation>
</comment>
<dbReference type="NCBIfam" id="TIGR01845">
    <property type="entry name" value="outer_NodT"/>
    <property type="match status" value="1"/>
</dbReference>
<dbReference type="PROSITE" id="PS51257">
    <property type="entry name" value="PROKAR_LIPOPROTEIN"/>
    <property type="match status" value="1"/>
</dbReference>
<dbReference type="GO" id="GO:0005886">
    <property type="term" value="C:plasma membrane"/>
    <property type="evidence" value="ECO:0007669"/>
    <property type="project" value="UniProtKB-SubCell"/>
</dbReference>
<dbReference type="SUPFAM" id="SSF56954">
    <property type="entry name" value="Outer membrane efflux proteins (OEP)"/>
    <property type="match status" value="1"/>
</dbReference>
<dbReference type="InterPro" id="IPR003423">
    <property type="entry name" value="OMP_efflux"/>
</dbReference>
<protein>
    <submittedName>
        <fullName evidence="3">Outer membrane protein OprM</fullName>
    </submittedName>
</protein>
<dbReference type="Gene3D" id="1.20.1600.10">
    <property type="entry name" value="Outer membrane efflux proteins (OEP)"/>
    <property type="match status" value="1"/>
</dbReference>
<reference evidence="3 4" key="1">
    <citation type="submission" date="2018-01" db="EMBL/GenBank/DDBJ databases">
        <authorList>
            <person name="Gaut B.S."/>
            <person name="Morton B.R."/>
            <person name="Clegg M.T."/>
            <person name="Duvall M.R."/>
        </authorList>
    </citation>
    <scope>NUCLEOTIDE SEQUENCE [LARGE SCALE GENOMIC DNA]</scope>
    <source>
        <strain evidence="3">Cupriavidus taiwanensis LMG 19425</strain>
    </source>
</reference>
<dbReference type="AlphaFoldDB" id="A0A375IIY2"/>
<name>A0A375IIY2_9BURK</name>
<dbReference type="GO" id="GO:0015562">
    <property type="term" value="F:efflux transmembrane transporter activity"/>
    <property type="evidence" value="ECO:0007669"/>
    <property type="project" value="InterPro"/>
</dbReference>
<gene>
    <name evidence="3" type="primary">oprM</name>
    <name evidence="3" type="ORF">CT19425_120280</name>
</gene>
<proteinExistence type="inferred from homology"/>
<sequence>MTRKRKSDMTKTLTTLLLVAGVLTGCTLAPHYDRPAPPVADSFPTAPEGYATAEVKSGETRRAADIGWREFFRDPRLQALIATSLENNRDLRTAALRIEEARALYQVQRADLLPTVNVNGGYTRARTTAAEAATVLGQPGVTEVYQVGLGISSYELDFFGRVRSLSNAALAQYFATEEARRSAQISLVSEVAKAYLAERAYAEQYELARDTLKARESTYGLAKRRFEAGATSALDLRDNESLVAQARVAAAQLARQRAQAYNALEVLVGKPIGTIENLPEPMRLSDERIISDIPPGLPSDLLEQRPDIRQAEQLLLSANANIGAARAAFFPRITLTASGGTISPTFSGLFDAGTRAWSFAPQLTLPIFDYGRNLSNLDLANVRKNIQIANYEKTIQTAFAEVADALVARGTLEDQVAGQEQARDAEAARYELSRLRFRSGVASYLDELDAQRQLFTAEQALVQARQLRLNNAIDLYRSLGGGLQESSAVAQQAPAGQGTVTQ</sequence>
<dbReference type="InterPro" id="IPR010131">
    <property type="entry name" value="MdtP/NodT-like"/>
</dbReference>
<keyword evidence="2" id="KW-0472">Membrane</keyword>
<dbReference type="EMBL" id="LT991976">
    <property type="protein sequence ID" value="SPK74038.1"/>
    <property type="molecule type" value="Genomic_DNA"/>
</dbReference>
<dbReference type="PANTHER" id="PTHR30203:SF32">
    <property type="entry name" value="CATION EFFLUX SYSTEM PROTEIN CUSC"/>
    <property type="match status" value="1"/>
</dbReference>
<keyword evidence="2" id="KW-1134">Transmembrane beta strand</keyword>
<keyword evidence="2" id="KW-0449">Lipoprotein</keyword>
<dbReference type="Proteomes" id="UP000255505">
    <property type="component" value="Chromosome I"/>
</dbReference>
<evidence type="ECO:0000256" key="1">
    <source>
        <dbReference type="ARBA" id="ARBA00007613"/>
    </source>
</evidence>
<dbReference type="Gene3D" id="2.20.200.10">
    <property type="entry name" value="Outer membrane efflux proteins (OEP)"/>
    <property type="match status" value="1"/>
</dbReference>
<evidence type="ECO:0000313" key="4">
    <source>
        <dbReference type="Proteomes" id="UP000255505"/>
    </source>
</evidence>
<accession>A0A375IIY2</accession>
<dbReference type="Pfam" id="PF02321">
    <property type="entry name" value="OEP"/>
    <property type="match status" value="2"/>
</dbReference>
<evidence type="ECO:0000313" key="3">
    <source>
        <dbReference type="EMBL" id="SPK74038.1"/>
    </source>
</evidence>
<keyword evidence="2" id="KW-0812">Transmembrane</keyword>
<keyword evidence="2" id="KW-0564">Palmitate</keyword>
<comment type="similarity">
    <text evidence="1 2">Belongs to the outer membrane factor (OMF) (TC 1.B.17) family.</text>
</comment>
<organism evidence="3 4">
    <name type="scientific">Cupriavidus taiwanensis</name>
    <dbReference type="NCBI Taxonomy" id="164546"/>
    <lineage>
        <taxon>Bacteria</taxon>
        <taxon>Pseudomonadati</taxon>
        <taxon>Pseudomonadota</taxon>
        <taxon>Betaproteobacteria</taxon>
        <taxon>Burkholderiales</taxon>
        <taxon>Burkholderiaceae</taxon>
        <taxon>Cupriavidus</taxon>
    </lineage>
</organism>
<dbReference type="PANTHER" id="PTHR30203">
    <property type="entry name" value="OUTER MEMBRANE CATION EFFLUX PROTEIN"/>
    <property type="match status" value="1"/>
</dbReference>
<evidence type="ECO:0000256" key="2">
    <source>
        <dbReference type="RuleBase" id="RU362097"/>
    </source>
</evidence>